<accession>A0A6P4Y977</accession>
<dbReference type="CDD" id="cd01671">
    <property type="entry name" value="CARD"/>
    <property type="match status" value="1"/>
</dbReference>
<dbReference type="GO" id="GO:0002020">
    <property type="term" value="F:protease binding"/>
    <property type="evidence" value="ECO:0007669"/>
    <property type="project" value="InterPro"/>
</dbReference>
<evidence type="ECO:0000259" key="1">
    <source>
        <dbReference type="PROSITE" id="PS50209"/>
    </source>
</evidence>
<dbReference type="SUPFAM" id="SSF47986">
    <property type="entry name" value="DEATH domain"/>
    <property type="match status" value="1"/>
</dbReference>
<evidence type="ECO:0000313" key="2">
    <source>
        <dbReference type="Proteomes" id="UP000515135"/>
    </source>
</evidence>
<dbReference type="PANTHER" id="PTHR15034:SF5">
    <property type="entry name" value="DEATH DOMAIN-CONTAINING PROTEIN CRADD"/>
    <property type="match status" value="1"/>
</dbReference>
<keyword evidence="2" id="KW-1185">Reference proteome</keyword>
<dbReference type="InterPro" id="IPR011029">
    <property type="entry name" value="DEATH-like_dom_sf"/>
</dbReference>
<dbReference type="Gene3D" id="1.10.533.10">
    <property type="entry name" value="Death Domain, Fas"/>
    <property type="match status" value="1"/>
</dbReference>
<sequence length="115" mass="12622">MNAQRMQLGAPGGIPWDGEFLRKYRVELLSGITPTTLKQVLDTLLAKRDLIEEEVDLILNDGKTRKDKVRNLLDTLSSKGPGSIGRFKDALAEVDKPSSELVNTLDATEAASSLR</sequence>
<dbReference type="Proteomes" id="UP000515135">
    <property type="component" value="Unplaced"/>
</dbReference>
<proteinExistence type="predicted"/>
<evidence type="ECO:0000313" key="3">
    <source>
        <dbReference type="RefSeq" id="XP_019615362.1"/>
    </source>
</evidence>
<dbReference type="PANTHER" id="PTHR15034">
    <property type="entry name" value="DEATH DOMAIN-CONTAINING PROTEIN CRADD"/>
    <property type="match status" value="1"/>
</dbReference>
<dbReference type="PROSITE" id="PS50209">
    <property type="entry name" value="CARD"/>
    <property type="match status" value="1"/>
</dbReference>
<organism evidence="2 3">
    <name type="scientific">Branchiostoma belcheri</name>
    <name type="common">Amphioxus</name>
    <dbReference type="NCBI Taxonomy" id="7741"/>
    <lineage>
        <taxon>Eukaryota</taxon>
        <taxon>Metazoa</taxon>
        <taxon>Chordata</taxon>
        <taxon>Cephalochordata</taxon>
        <taxon>Leptocardii</taxon>
        <taxon>Amphioxiformes</taxon>
        <taxon>Branchiostomatidae</taxon>
        <taxon>Branchiostoma</taxon>
    </lineage>
</organism>
<dbReference type="InterPro" id="IPR037939">
    <property type="entry name" value="CRADD"/>
</dbReference>
<protein>
    <submittedName>
        <fullName evidence="3">Uncharacterized protein LOC109463090</fullName>
    </submittedName>
</protein>
<dbReference type="Pfam" id="PF00619">
    <property type="entry name" value="CARD"/>
    <property type="match status" value="1"/>
</dbReference>
<dbReference type="GO" id="GO:0042981">
    <property type="term" value="P:regulation of apoptotic process"/>
    <property type="evidence" value="ECO:0007669"/>
    <property type="project" value="InterPro"/>
</dbReference>
<reference evidence="3" key="1">
    <citation type="submission" date="2025-08" db="UniProtKB">
        <authorList>
            <consortium name="RefSeq"/>
        </authorList>
    </citation>
    <scope>IDENTIFICATION</scope>
    <source>
        <tissue evidence="3">Gonad</tissue>
    </source>
</reference>
<dbReference type="GO" id="GO:0070513">
    <property type="term" value="F:death domain binding"/>
    <property type="evidence" value="ECO:0007669"/>
    <property type="project" value="InterPro"/>
</dbReference>
<gene>
    <name evidence="3" type="primary">LOC109463090</name>
</gene>
<feature type="domain" description="CARD" evidence="1">
    <location>
        <begin position="19"/>
        <end position="95"/>
    </location>
</feature>
<name>A0A6P4Y977_BRABE</name>
<dbReference type="InterPro" id="IPR001315">
    <property type="entry name" value="CARD"/>
</dbReference>
<dbReference type="OrthoDB" id="8869108at2759"/>
<dbReference type="RefSeq" id="XP_019615362.1">
    <property type="nucleotide sequence ID" value="XM_019759803.1"/>
</dbReference>
<dbReference type="AlphaFoldDB" id="A0A6P4Y977"/>
<dbReference type="KEGG" id="bbel:109463090"/>
<dbReference type="GeneID" id="109463090"/>